<comment type="caution">
    <text evidence="1">The sequence shown here is derived from an EMBL/GenBank/DDBJ whole genome shotgun (WGS) entry which is preliminary data.</text>
</comment>
<name>A0ACC3YP27_COLTU</name>
<protein>
    <submittedName>
        <fullName evidence="1">Uncharacterized protein</fullName>
    </submittedName>
</protein>
<reference evidence="1 2" key="1">
    <citation type="journal article" date="2020" name="Phytopathology">
        <title>Genome Sequence Resources of Colletotrichum truncatum, C. plurivorum, C. musicola, and C. sojae: Four Species Pathogenic to Soybean (Glycine max).</title>
        <authorList>
            <person name="Rogerio F."/>
            <person name="Boufleur T.R."/>
            <person name="Ciampi-Guillardi M."/>
            <person name="Sukno S.A."/>
            <person name="Thon M.R."/>
            <person name="Massola Junior N.S."/>
            <person name="Baroncelli R."/>
        </authorList>
    </citation>
    <scope>NUCLEOTIDE SEQUENCE [LARGE SCALE GENOMIC DNA]</scope>
    <source>
        <strain evidence="1 2">CMES1059</strain>
    </source>
</reference>
<accession>A0ACC3YP27</accession>
<keyword evidence="2" id="KW-1185">Reference proteome</keyword>
<sequence>MSRLSVSILWIYFTLCQLCRATAIDLGNLAPRDAYRDDSGSRECLQVWCDTSVCATDDNDAQAVASQGVSLIIGPDCAGWDKESLEKNFATGVSGPACPPGRKLYKGWFVVWRAWSNAGPNSRVTFVPWENFMGAECRARQDVECIKGPKKIPDPNTGLCMPWAV</sequence>
<dbReference type="EMBL" id="VUJX02000007">
    <property type="protein sequence ID" value="KAL0933663.1"/>
    <property type="molecule type" value="Genomic_DNA"/>
</dbReference>
<organism evidence="1 2">
    <name type="scientific">Colletotrichum truncatum</name>
    <name type="common">Anthracnose fungus</name>
    <name type="synonym">Colletotrichum capsici</name>
    <dbReference type="NCBI Taxonomy" id="5467"/>
    <lineage>
        <taxon>Eukaryota</taxon>
        <taxon>Fungi</taxon>
        <taxon>Dikarya</taxon>
        <taxon>Ascomycota</taxon>
        <taxon>Pezizomycotina</taxon>
        <taxon>Sordariomycetes</taxon>
        <taxon>Hypocreomycetidae</taxon>
        <taxon>Glomerellales</taxon>
        <taxon>Glomerellaceae</taxon>
        <taxon>Colletotrichum</taxon>
        <taxon>Colletotrichum truncatum species complex</taxon>
    </lineage>
</organism>
<proteinExistence type="predicted"/>
<evidence type="ECO:0000313" key="2">
    <source>
        <dbReference type="Proteomes" id="UP000805649"/>
    </source>
</evidence>
<gene>
    <name evidence="1" type="ORF">CTRU02_210462</name>
</gene>
<dbReference type="Proteomes" id="UP000805649">
    <property type="component" value="Unassembled WGS sequence"/>
</dbReference>
<evidence type="ECO:0000313" key="1">
    <source>
        <dbReference type="EMBL" id="KAL0933663.1"/>
    </source>
</evidence>